<organism evidence="1 2">
    <name type="scientific">Gossypium barbadense</name>
    <name type="common">Sea Island cotton</name>
    <name type="synonym">Hibiscus barbadensis</name>
    <dbReference type="NCBI Taxonomy" id="3634"/>
    <lineage>
        <taxon>Eukaryota</taxon>
        <taxon>Viridiplantae</taxon>
        <taxon>Streptophyta</taxon>
        <taxon>Embryophyta</taxon>
        <taxon>Tracheophyta</taxon>
        <taxon>Spermatophyta</taxon>
        <taxon>Magnoliopsida</taxon>
        <taxon>eudicotyledons</taxon>
        <taxon>Gunneridae</taxon>
        <taxon>Pentapetalae</taxon>
        <taxon>rosids</taxon>
        <taxon>malvids</taxon>
        <taxon>Malvales</taxon>
        <taxon>Malvaceae</taxon>
        <taxon>Malvoideae</taxon>
        <taxon>Gossypium</taxon>
    </lineage>
</organism>
<name>A0A5J5UM92_GOSBA</name>
<reference evidence="2" key="1">
    <citation type="journal article" date="2020" name="Nat. Genet.">
        <title>Genomic diversifications of five Gossypium allopolyploid species and their impact on cotton improvement.</title>
        <authorList>
            <person name="Chen Z.J."/>
            <person name="Sreedasyam A."/>
            <person name="Ando A."/>
            <person name="Song Q."/>
            <person name="De Santiago L.M."/>
            <person name="Hulse-Kemp A.M."/>
            <person name="Ding M."/>
            <person name="Ye W."/>
            <person name="Kirkbride R.C."/>
            <person name="Jenkins J."/>
            <person name="Plott C."/>
            <person name="Lovell J."/>
            <person name="Lin Y.M."/>
            <person name="Vaughn R."/>
            <person name="Liu B."/>
            <person name="Simpson S."/>
            <person name="Scheffler B.E."/>
            <person name="Wen L."/>
            <person name="Saski C.A."/>
            <person name="Grover C.E."/>
            <person name="Hu G."/>
            <person name="Conover J.L."/>
            <person name="Carlson J.W."/>
            <person name="Shu S."/>
            <person name="Boston L.B."/>
            <person name="Williams M."/>
            <person name="Peterson D.G."/>
            <person name="McGee K."/>
            <person name="Jones D.C."/>
            <person name="Wendel J.F."/>
            <person name="Stelly D.M."/>
            <person name="Grimwood J."/>
            <person name="Schmutz J."/>
        </authorList>
    </citation>
    <scope>NUCLEOTIDE SEQUENCE [LARGE SCALE GENOMIC DNA]</scope>
    <source>
        <strain evidence="2">cv. 3-79</strain>
    </source>
</reference>
<protein>
    <submittedName>
        <fullName evidence="1">Uncharacterized protein</fullName>
    </submittedName>
</protein>
<feature type="non-terminal residue" evidence="1">
    <location>
        <position position="1"/>
    </location>
</feature>
<evidence type="ECO:0000313" key="1">
    <source>
        <dbReference type="EMBL" id="KAB2068563.1"/>
    </source>
</evidence>
<accession>A0A5J5UM92</accession>
<gene>
    <name evidence="1" type="ORF">ES319_A08G039800v1</name>
</gene>
<dbReference type="AlphaFoldDB" id="A0A5J5UM92"/>
<evidence type="ECO:0000313" key="2">
    <source>
        <dbReference type="Proteomes" id="UP000327439"/>
    </source>
</evidence>
<proteinExistence type="predicted"/>
<sequence>KLSFYMGSPTFCKKNLVCLPIYSPATHRWHHPAFSSLNYVTHHPHWLVVTNQTIMSCLVPLTIEDN</sequence>
<dbReference type="Proteomes" id="UP000327439">
    <property type="component" value="Chromosome A08"/>
</dbReference>
<dbReference type="EMBL" id="CM018209">
    <property type="protein sequence ID" value="KAB2068563.1"/>
    <property type="molecule type" value="Genomic_DNA"/>
</dbReference>
<keyword evidence="2" id="KW-1185">Reference proteome</keyword>